<keyword evidence="3" id="KW-1185">Reference proteome</keyword>
<sequence>MRAIVIGGCGFLGGDVARELLKRGYDVIVFDKLIENKIGGSRHIAGDINDLFSLSEAMEGVDAVYHYAGELGTTEIF</sequence>
<evidence type="ECO:0000259" key="1">
    <source>
        <dbReference type="Pfam" id="PF01370"/>
    </source>
</evidence>
<accession>A0A1W6MYF1</accession>
<dbReference type="Gene3D" id="3.40.50.720">
    <property type="entry name" value="NAD(P)-binding Rossmann-like Domain"/>
    <property type="match status" value="1"/>
</dbReference>
<organism evidence="2 3">
    <name type="scientific">Methylocystis bryophila</name>
    <dbReference type="NCBI Taxonomy" id="655015"/>
    <lineage>
        <taxon>Bacteria</taxon>
        <taxon>Pseudomonadati</taxon>
        <taxon>Pseudomonadota</taxon>
        <taxon>Alphaproteobacteria</taxon>
        <taxon>Hyphomicrobiales</taxon>
        <taxon>Methylocystaceae</taxon>
        <taxon>Methylocystis</taxon>
    </lineage>
</organism>
<evidence type="ECO:0000313" key="2">
    <source>
        <dbReference type="EMBL" id="ARN82620.1"/>
    </source>
</evidence>
<name>A0A1W6MYF1_9HYPH</name>
<dbReference type="STRING" id="655015.B1812_17700"/>
<dbReference type="AlphaFoldDB" id="A0A1W6MYF1"/>
<dbReference type="RefSeq" id="WP_085772751.1">
    <property type="nucleotide sequence ID" value="NZ_AP027149.1"/>
</dbReference>
<dbReference type="EMBL" id="CP019948">
    <property type="protein sequence ID" value="ARN82620.1"/>
    <property type="molecule type" value="Genomic_DNA"/>
</dbReference>
<dbReference type="Proteomes" id="UP000193978">
    <property type="component" value="Chromosome"/>
</dbReference>
<dbReference type="InterPro" id="IPR036291">
    <property type="entry name" value="NAD(P)-bd_dom_sf"/>
</dbReference>
<dbReference type="Pfam" id="PF01370">
    <property type="entry name" value="Epimerase"/>
    <property type="match status" value="1"/>
</dbReference>
<proteinExistence type="predicted"/>
<dbReference type="SUPFAM" id="SSF51735">
    <property type="entry name" value="NAD(P)-binding Rossmann-fold domains"/>
    <property type="match status" value="1"/>
</dbReference>
<dbReference type="KEGG" id="mbry:B1812_17700"/>
<protein>
    <recommendedName>
        <fullName evidence="1">NAD-dependent epimerase/dehydratase domain-containing protein</fullName>
    </recommendedName>
</protein>
<dbReference type="InterPro" id="IPR001509">
    <property type="entry name" value="Epimerase_deHydtase"/>
</dbReference>
<feature type="domain" description="NAD-dependent epimerase/dehydratase" evidence="1">
    <location>
        <begin position="4"/>
        <end position="72"/>
    </location>
</feature>
<reference evidence="2 3" key="1">
    <citation type="submission" date="2017-02" db="EMBL/GenBank/DDBJ databases">
        <authorList>
            <person name="Peterson S.W."/>
        </authorList>
    </citation>
    <scope>NUCLEOTIDE SEQUENCE [LARGE SCALE GENOMIC DNA]</scope>
    <source>
        <strain evidence="2 3">S285</strain>
    </source>
</reference>
<evidence type="ECO:0000313" key="3">
    <source>
        <dbReference type="Proteomes" id="UP000193978"/>
    </source>
</evidence>
<dbReference type="OrthoDB" id="9787292at2"/>
<gene>
    <name evidence="2" type="ORF">B1812_17700</name>
</gene>